<accession>A0A7J6MUF3</accession>
<name>A0A7J6MUF3_PEROL</name>
<comment type="caution">
    <text evidence="1">The sequence shown here is derived from an EMBL/GenBank/DDBJ whole genome shotgun (WGS) entry which is preliminary data.</text>
</comment>
<dbReference type="AlphaFoldDB" id="A0A7J6MUF3"/>
<organism evidence="1 2">
    <name type="scientific">Perkinsus olseni</name>
    <name type="common">Perkinsus atlanticus</name>
    <dbReference type="NCBI Taxonomy" id="32597"/>
    <lineage>
        <taxon>Eukaryota</taxon>
        <taxon>Sar</taxon>
        <taxon>Alveolata</taxon>
        <taxon>Perkinsozoa</taxon>
        <taxon>Perkinsea</taxon>
        <taxon>Perkinsida</taxon>
        <taxon>Perkinsidae</taxon>
        <taxon>Perkinsus</taxon>
    </lineage>
</organism>
<sequence>MPEGCLVEVWAMAHPQVEGLERASRISISADLGSGYSALQGEILDVITFIRRRQLSSRIFDFDDTSLQLLLTDNDCHLAHTTQAYTYIMADGYHFYRIPRSTSFVRDLHNEECFSLRPWSAGDGQIRGIVFATSCDASFVYATTRDDLIEIDVEGDIGRYRTIQSRQLTDVSATILNERTTLFWLDRESPRNAYKWTRGDGGPGSKDNSVPFLGHCGVEFVALTVSNDVGWLSTAWTPKATVWQVDLIAENVLAVFDEAAEAYDIRARPDGGLWATLAPPGVAELVVEVWKPVFEFRSNAKMMMSRATPII</sequence>
<reference evidence="1 2" key="1">
    <citation type="submission" date="2020-04" db="EMBL/GenBank/DDBJ databases">
        <title>Perkinsus olseni comparative genomics.</title>
        <authorList>
            <person name="Bogema D.R."/>
        </authorList>
    </citation>
    <scope>NUCLEOTIDE SEQUENCE [LARGE SCALE GENOMIC DNA]</scope>
    <source>
        <strain evidence="1">00978-12</strain>
    </source>
</reference>
<proteinExistence type="predicted"/>
<gene>
    <name evidence="1" type="ORF">FOZ60_001073</name>
</gene>
<evidence type="ECO:0000313" key="1">
    <source>
        <dbReference type="EMBL" id="KAF4675232.1"/>
    </source>
</evidence>
<dbReference type="EMBL" id="JABANP010001134">
    <property type="protein sequence ID" value="KAF4675232.1"/>
    <property type="molecule type" value="Genomic_DNA"/>
</dbReference>
<evidence type="ECO:0000313" key="2">
    <source>
        <dbReference type="Proteomes" id="UP000541610"/>
    </source>
</evidence>
<dbReference type="Proteomes" id="UP000541610">
    <property type="component" value="Unassembled WGS sequence"/>
</dbReference>
<protein>
    <submittedName>
        <fullName evidence="1">Uncharacterized protein</fullName>
    </submittedName>
</protein>